<protein>
    <submittedName>
        <fullName evidence="1">Uncharacterized protein</fullName>
    </submittedName>
</protein>
<accession>A0ABQ9IX23</accession>
<proteinExistence type="predicted"/>
<sequence>MRSLAIYLKFARVCASTEEYITKYCGQISTNRQDLVDLNHVRMYKQNENEREILRKMNSPGIIGSLYPPTENNEVESKNRIIGAASFLHLFSELQHCGANGLQILCEIIVDLFKICESLCVNRGIYN</sequence>
<keyword evidence="2" id="KW-1185">Reference proteome</keyword>
<evidence type="ECO:0000313" key="1">
    <source>
        <dbReference type="EMBL" id="KAJ8968237.1"/>
    </source>
</evidence>
<dbReference type="Proteomes" id="UP001162164">
    <property type="component" value="Unassembled WGS sequence"/>
</dbReference>
<comment type="caution">
    <text evidence="1">The sequence shown here is derived from an EMBL/GenBank/DDBJ whole genome shotgun (WGS) entry which is preliminary data.</text>
</comment>
<organism evidence="1 2">
    <name type="scientific">Molorchus minor</name>
    <dbReference type="NCBI Taxonomy" id="1323400"/>
    <lineage>
        <taxon>Eukaryota</taxon>
        <taxon>Metazoa</taxon>
        <taxon>Ecdysozoa</taxon>
        <taxon>Arthropoda</taxon>
        <taxon>Hexapoda</taxon>
        <taxon>Insecta</taxon>
        <taxon>Pterygota</taxon>
        <taxon>Neoptera</taxon>
        <taxon>Endopterygota</taxon>
        <taxon>Coleoptera</taxon>
        <taxon>Polyphaga</taxon>
        <taxon>Cucujiformia</taxon>
        <taxon>Chrysomeloidea</taxon>
        <taxon>Cerambycidae</taxon>
        <taxon>Lamiinae</taxon>
        <taxon>Monochamini</taxon>
        <taxon>Molorchus</taxon>
    </lineage>
</organism>
<dbReference type="EMBL" id="JAPWTJ010002039">
    <property type="protein sequence ID" value="KAJ8968237.1"/>
    <property type="molecule type" value="Genomic_DNA"/>
</dbReference>
<gene>
    <name evidence="1" type="ORF">NQ317_011353</name>
</gene>
<name>A0ABQ9IX23_9CUCU</name>
<evidence type="ECO:0000313" key="2">
    <source>
        <dbReference type="Proteomes" id="UP001162164"/>
    </source>
</evidence>
<reference evidence="1" key="1">
    <citation type="journal article" date="2023" name="Insect Mol. Biol.">
        <title>Genome sequencing provides insights into the evolution of gene families encoding plant cell wall-degrading enzymes in longhorned beetles.</title>
        <authorList>
            <person name="Shin N.R."/>
            <person name="Okamura Y."/>
            <person name="Kirsch R."/>
            <person name="Pauchet Y."/>
        </authorList>
    </citation>
    <scope>NUCLEOTIDE SEQUENCE</scope>
    <source>
        <strain evidence="1">MMC_N1</strain>
    </source>
</reference>